<feature type="transmembrane region" description="Helical" evidence="4">
    <location>
        <begin position="58"/>
        <end position="76"/>
    </location>
</feature>
<dbReference type="InterPro" id="IPR050327">
    <property type="entry name" value="Proton-linked_MCT"/>
</dbReference>
<evidence type="ECO:0000256" key="1">
    <source>
        <dbReference type="ARBA" id="ARBA00022692"/>
    </source>
</evidence>
<feature type="transmembrane region" description="Helical" evidence="4">
    <location>
        <begin position="269"/>
        <end position="289"/>
    </location>
</feature>
<keyword evidence="3 4" id="KW-0472">Membrane</keyword>
<evidence type="ECO:0000256" key="3">
    <source>
        <dbReference type="ARBA" id="ARBA00023136"/>
    </source>
</evidence>
<keyword evidence="1 4" id="KW-0812">Transmembrane</keyword>
<dbReference type="Pfam" id="PF07690">
    <property type="entry name" value="MFS_1"/>
    <property type="match status" value="1"/>
</dbReference>
<proteinExistence type="predicted"/>
<keyword evidence="7" id="KW-1185">Reference proteome</keyword>
<feature type="transmembrane region" description="Helical" evidence="4">
    <location>
        <begin position="176"/>
        <end position="196"/>
    </location>
</feature>
<accession>A0A545TB88</accession>
<dbReference type="InterPro" id="IPR011701">
    <property type="entry name" value="MFS"/>
</dbReference>
<comment type="caution">
    <text evidence="6">The sequence shown here is derived from an EMBL/GenBank/DDBJ whole genome shotgun (WGS) entry which is preliminary data.</text>
</comment>
<dbReference type="SUPFAM" id="SSF103473">
    <property type="entry name" value="MFS general substrate transporter"/>
    <property type="match status" value="1"/>
</dbReference>
<feature type="transmembrane region" description="Helical" evidence="4">
    <location>
        <begin position="88"/>
        <end position="111"/>
    </location>
</feature>
<feature type="transmembrane region" description="Helical" evidence="4">
    <location>
        <begin position="326"/>
        <end position="348"/>
    </location>
</feature>
<gene>
    <name evidence="6" type="ORF">FKG95_24005</name>
</gene>
<dbReference type="InterPro" id="IPR036259">
    <property type="entry name" value="MFS_trans_sf"/>
</dbReference>
<sequence>MGRQALAQSVNRRVFYGWIMVFVAGFSIFASGPGQSHTFSAFNALIAADLGITNTELAFAYSLATVGAASLLPLFGRQVERFGSRRSLMGVSLALGLACLFFGAAANFLWLVAGFGLLRFFGQGSMMLGAANLVAQWFSLKRGFAMGLMALGFAASMAIHPTLARVLIEAFGWREAWIGLGVMTWVMMLPLLFLLVEDKPEDLGLRPDNTQEPEAAGGHVPALGGATLAEALHHPSFYIVATGLFMISGLVTTLHFHQYNILASQGLEAKWATLGFWFTAISMVLAMPLVGRGFDRFRTRYMFAAALCVQATTLTAVTFVTSVPTLLAYSLAFGLNNAFSMTLFGYIFPRYFGRLNLGRIQGTGQMVAVVGASVGPVPVSYALDFWGDPVMTLRLLSLLPLAAALIAVVFLRTAPQVKGYEHLE</sequence>
<reference evidence="6 7" key="1">
    <citation type="submission" date="2019-06" db="EMBL/GenBank/DDBJ databases">
        <title>Whole genome sequence for Rhodospirillaceae sp. R148.</title>
        <authorList>
            <person name="Wang G."/>
        </authorList>
    </citation>
    <scope>NUCLEOTIDE SEQUENCE [LARGE SCALE GENOMIC DNA]</scope>
    <source>
        <strain evidence="6 7">R148</strain>
    </source>
</reference>
<feature type="transmembrane region" description="Helical" evidence="4">
    <location>
        <begin position="237"/>
        <end position="257"/>
    </location>
</feature>
<protein>
    <submittedName>
        <fullName evidence="6">MFS transporter</fullName>
    </submittedName>
</protein>
<dbReference type="AlphaFoldDB" id="A0A545TB88"/>
<evidence type="ECO:0000313" key="7">
    <source>
        <dbReference type="Proteomes" id="UP000315252"/>
    </source>
</evidence>
<evidence type="ECO:0000313" key="6">
    <source>
        <dbReference type="EMBL" id="TQV74479.1"/>
    </source>
</evidence>
<evidence type="ECO:0000256" key="2">
    <source>
        <dbReference type="ARBA" id="ARBA00022989"/>
    </source>
</evidence>
<dbReference type="EMBL" id="VHSH01000010">
    <property type="protein sequence ID" value="TQV74479.1"/>
    <property type="molecule type" value="Genomic_DNA"/>
</dbReference>
<keyword evidence="2 4" id="KW-1133">Transmembrane helix</keyword>
<organism evidence="6 7">
    <name type="scientific">Denitrobaculum tricleocarpae</name>
    <dbReference type="NCBI Taxonomy" id="2591009"/>
    <lineage>
        <taxon>Bacteria</taxon>
        <taxon>Pseudomonadati</taxon>
        <taxon>Pseudomonadota</taxon>
        <taxon>Alphaproteobacteria</taxon>
        <taxon>Rhodospirillales</taxon>
        <taxon>Rhodospirillaceae</taxon>
        <taxon>Denitrobaculum</taxon>
    </lineage>
</organism>
<feature type="transmembrane region" description="Helical" evidence="4">
    <location>
        <begin position="301"/>
        <end position="320"/>
    </location>
</feature>
<feature type="transmembrane region" description="Helical" evidence="4">
    <location>
        <begin position="14"/>
        <end position="32"/>
    </location>
</feature>
<dbReference type="PANTHER" id="PTHR11360:SF308">
    <property type="entry name" value="BLL3089 PROTEIN"/>
    <property type="match status" value="1"/>
</dbReference>
<dbReference type="PANTHER" id="PTHR11360">
    <property type="entry name" value="MONOCARBOXYLATE TRANSPORTER"/>
    <property type="match status" value="1"/>
</dbReference>
<dbReference type="Proteomes" id="UP000315252">
    <property type="component" value="Unassembled WGS sequence"/>
</dbReference>
<dbReference type="GO" id="GO:0022857">
    <property type="term" value="F:transmembrane transporter activity"/>
    <property type="evidence" value="ECO:0007669"/>
    <property type="project" value="InterPro"/>
</dbReference>
<dbReference type="PROSITE" id="PS50850">
    <property type="entry name" value="MFS"/>
    <property type="match status" value="1"/>
</dbReference>
<evidence type="ECO:0000256" key="4">
    <source>
        <dbReference type="SAM" id="Phobius"/>
    </source>
</evidence>
<dbReference type="InterPro" id="IPR020846">
    <property type="entry name" value="MFS_dom"/>
</dbReference>
<feature type="transmembrane region" description="Helical" evidence="4">
    <location>
        <begin position="360"/>
        <end position="379"/>
    </location>
</feature>
<feature type="domain" description="Major facilitator superfamily (MFS) profile" evidence="5">
    <location>
        <begin position="13"/>
        <end position="415"/>
    </location>
</feature>
<dbReference type="Gene3D" id="1.20.1250.20">
    <property type="entry name" value="MFS general substrate transporter like domains"/>
    <property type="match status" value="2"/>
</dbReference>
<dbReference type="OrthoDB" id="146345at2"/>
<feature type="transmembrane region" description="Helical" evidence="4">
    <location>
        <begin position="117"/>
        <end position="138"/>
    </location>
</feature>
<feature type="transmembrane region" description="Helical" evidence="4">
    <location>
        <begin position="145"/>
        <end position="164"/>
    </location>
</feature>
<name>A0A545TB88_9PROT</name>
<evidence type="ECO:0000259" key="5">
    <source>
        <dbReference type="PROSITE" id="PS50850"/>
    </source>
</evidence>
<feature type="transmembrane region" description="Helical" evidence="4">
    <location>
        <begin position="391"/>
        <end position="411"/>
    </location>
</feature>